<name>A0ABS0XR92_9SPHN</name>
<proteinExistence type="predicted"/>
<comment type="caution">
    <text evidence="1">The sequence shown here is derived from an EMBL/GenBank/DDBJ whole genome shotgun (WGS) entry which is preliminary data.</text>
</comment>
<dbReference type="RefSeq" id="WP_199038283.1">
    <property type="nucleotide sequence ID" value="NZ_JAELXS010000006.1"/>
</dbReference>
<dbReference type="EMBL" id="JAELXS010000006">
    <property type="protein sequence ID" value="MBJ6122552.1"/>
    <property type="molecule type" value="Genomic_DNA"/>
</dbReference>
<dbReference type="InterPro" id="IPR021955">
    <property type="entry name" value="DUF3572"/>
</dbReference>
<sequence length="90" mass="9480">MPGPVTNEDAISLALQALVWTLNEPDRADRLLAVTGLDPDDLRTRVGEPAVLSAALGFLEGHEPDLIACAAALGVPPQALVAAHYWLEQA</sequence>
<keyword evidence="2" id="KW-1185">Reference proteome</keyword>
<accession>A0ABS0XR92</accession>
<dbReference type="Pfam" id="PF12096">
    <property type="entry name" value="DUF3572"/>
    <property type="match status" value="1"/>
</dbReference>
<reference evidence="2" key="1">
    <citation type="submission" date="2020-12" db="EMBL/GenBank/DDBJ databases">
        <title>Hymenobacter sp.</title>
        <authorList>
            <person name="Kim M.K."/>
        </authorList>
    </citation>
    <scope>NUCLEOTIDE SEQUENCE [LARGE SCALE GENOMIC DNA]</scope>
    <source>
        <strain evidence="2">BT553</strain>
    </source>
</reference>
<evidence type="ECO:0000313" key="1">
    <source>
        <dbReference type="EMBL" id="MBJ6122552.1"/>
    </source>
</evidence>
<gene>
    <name evidence="1" type="ORF">JAO74_12195</name>
</gene>
<evidence type="ECO:0000313" key="2">
    <source>
        <dbReference type="Proteomes" id="UP000640426"/>
    </source>
</evidence>
<organism evidence="1 2">
    <name type="scientific">Sphingomonas mollis</name>
    <dbReference type="NCBI Taxonomy" id="2795726"/>
    <lineage>
        <taxon>Bacteria</taxon>
        <taxon>Pseudomonadati</taxon>
        <taxon>Pseudomonadota</taxon>
        <taxon>Alphaproteobacteria</taxon>
        <taxon>Sphingomonadales</taxon>
        <taxon>Sphingomonadaceae</taxon>
        <taxon>Sphingomonas</taxon>
    </lineage>
</organism>
<dbReference type="Proteomes" id="UP000640426">
    <property type="component" value="Unassembled WGS sequence"/>
</dbReference>
<protein>
    <submittedName>
        <fullName evidence="1">DUF3572 domain-containing protein</fullName>
    </submittedName>
</protein>